<name>X1K952_9ZZZZ</name>
<gene>
    <name evidence="2" type="ORF">S06H3_05741</name>
</gene>
<feature type="non-terminal residue" evidence="2">
    <location>
        <position position="1"/>
    </location>
</feature>
<reference evidence="2" key="1">
    <citation type="journal article" date="2014" name="Front. Microbiol.">
        <title>High frequency of phylogenetically diverse reductive dehalogenase-homologous genes in deep subseafloor sedimentary metagenomes.</title>
        <authorList>
            <person name="Kawai M."/>
            <person name="Futagami T."/>
            <person name="Toyoda A."/>
            <person name="Takaki Y."/>
            <person name="Nishi S."/>
            <person name="Hori S."/>
            <person name="Arai W."/>
            <person name="Tsubouchi T."/>
            <person name="Morono Y."/>
            <person name="Uchiyama I."/>
            <person name="Ito T."/>
            <person name="Fujiyama A."/>
            <person name="Inagaki F."/>
            <person name="Takami H."/>
        </authorList>
    </citation>
    <scope>NUCLEOTIDE SEQUENCE</scope>
    <source>
        <strain evidence="2">Expedition CK06-06</strain>
    </source>
</reference>
<organism evidence="2">
    <name type="scientific">marine sediment metagenome</name>
    <dbReference type="NCBI Taxonomy" id="412755"/>
    <lineage>
        <taxon>unclassified sequences</taxon>
        <taxon>metagenomes</taxon>
        <taxon>ecological metagenomes</taxon>
    </lineage>
</organism>
<keyword evidence="1" id="KW-0175">Coiled coil</keyword>
<comment type="caution">
    <text evidence="2">The sequence shown here is derived from an EMBL/GenBank/DDBJ whole genome shotgun (WGS) entry which is preliminary data.</text>
</comment>
<accession>X1K952</accession>
<feature type="coiled-coil region" evidence="1">
    <location>
        <begin position="17"/>
        <end position="44"/>
    </location>
</feature>
<dbReference type="AlphaFoldDB" id="X1K952"/>
<dbReference type="EMBL" id="BARV01002158">
    <property type="protein sequence ID" value="GAH90165.1"/>
    <property type="molecule type" value="Genomic_DNA"/>
</dbReference>
<evidence type="ECO:0000256" key="1">
    <source>
        <dbReference type="SAM" id="Coils"/>
    </source>
</evidence>
<protein>
    <submittedName>
        <fullName evidence="2">Uncharacterized protein</fullName>
    </submittedName>
</protein>
<proteinExistence type="predicted"/>
<evidence type="ECO:0000313" key="2">
    <source>
        <dbReference type="EMBL" id="GAH90165.1"/>
    </source>
</evidence>
<sequence length="62" mass="7447">VSKKEFNDLKNLTYDFQNRFKEQLELLNEKFADMSAKAETIRETELEEIKEEKPKDYKKFGA</sequence>